<dbReference type="Proteomes" id="UP000002051">
    <property type="component" value="Chromosome 4"/>
</dbReference>
<dbReference type="Gramene" id="rna16255">
    <property type="protein sequence ID" value="RHN67983.1"/>
    <property type="gene ID" value="gene16255"/>
</dbReference>
<dbReference type="Proteomes" id="UP000265566">
    <property type="component" value="Chromosome 3"/>
</dbReference>
<evidence type="ECO:0000313" key="2">
    <source>
        <dbReference type="EMBL" id="RHN67983.1"/>
    </source>
</evidence>
<dbReference type="EMBL" id="PSQE01000003">
    <property type="protein sequence ID" value="RHN67983.1"/>
    <property type="molecule type" value="Genomic_DNA"/>
</dbReference>
<reference evidence="1 4" key="2">
    <citation type="journal article" date="2014" name="BMC Genomics">
        <title>An improved genome release (version Mt4.0) for the model legume Medicago truncatula.</title>
        <authorList>
            <person name="Tang H."/>
            <person name="Krishnakumar V."/>
            <person name="Bidwell S."/>
            <person name="Rosen B."/>
            <person name="Chan A."/>
            <person name="Zhou S."/>
            <person name="Gentzbittel L."/>
            <person name="Childs K.L."/>
            <person name="Yandell M."/>
            <person name="Gundlach H."/>
            <person name="Mayer K.F."/>
            <person name="Schwartz D.C."/>
            <person name="Town C.D."/>
        </authorList>
    </citation>
    <scope>GENOME REANNOTATION</scope>
    <source>
        <strain evidence="3 4">cv. Jemalong A17</strain>
    </source>
</reference>
<evidence type="ECO:0000313" key="3">
    <source>
        <dbReference type="EnsemblPlants" id="AES88549"/>
    </source>
</evidence>
<gene>
    <name evidence="1" type="ordered locus">MTR_4g058550</name>
    <name evidence="2" type="ORF">MtrunA17_Chr3g0108771</name>
</gene>
<dbReference type="EMBL" id="CM001220">
    <property type="protein sequence ID" value="AES88549.1"/>
    <property type="molecule type" value="Genomic_DNA"/>
</dbReference>
<organism evidence="1 4">
    <name type="scientific">Medicago truncatula</name>
    <name type="common">Barrel medic</name>
    <name type="synonym">Medicago tribuloides</name>
    <dbReference type="NCBI Taxonomy" id="3880"/>
    <lineage>
        <taxon>Eukaryota</taxon>
        <taxon>Viridiplantae</taxon>
        <taxon>Streptophyta</taxon>
        <taxon>Embryophyta</taxon>
        <taxon>Tracheophyta</taxon>
        <taxon>Spermatophyta</taxon>
        <taxon>Magnoliopsida</taxon>
        <taxon>eudicotyledons</taxon>
        <taxon>Gunneridae</taxon>
        <taxon>Pentapetalae</taxon>
        <taxon>rosids</taxon>
        <taxon>fabids</taxon>
        <taxon>Fabales</taxon>
        <taxon>Fabaceae</taxon>
        <taxon>Papilionoideae</taxon>
        <taxon>50 kb inversion clade</taxon>
        <taxon>NPAAA clade</taxon>
        <taxon>Hologalegina</taxon>
        <taxon>IRL clade</taxon>
        <taxon>Trifolieae</taxon>
        <taxon>Medicago</taxon>
    </lineage>
</organism>
<keyword evidence="4" id="KW-1185">Reference proteome</keyword>
<name>G7JNB9_MEDTR</name>
<reference evidence="3" key="3">
    <citation type="submission" date="2015-04" db="UniProtKB">
        <authorList>
            <consortium name="EnsemblPlants"/>
        </authorList>
    </citation>
    <scope>IDENTIFICATION</scope>
    <source>
        <strain evidence="3">cv. Jemalong A17</strain>
    </source>
</reference>
<dbReference type="EnsemblPlants" id="AES88549">
    <property type="protein sequence ID" value="AES88549"/>
    <property type="gene ID" value="MTR_4g058550"/>
</dbReference>
<proteinExistence type="predicted"/>
<reference evidence="2" key="4">
    <citation type="journal article" date="2018" name="Nat. Plants">
        <title>Whole-genome landscape of Medicago truncatula symbiotic genes.</title>
        <authorList>
            <person name="Pecrix Y."/>
            <person name="Gamas P."/>
            <person name="Carrere S."/>
        </authorList>
    </citation>
    <scope>NUCLEOTIDE SEQUENCE</scope>
    <source>
        <tissue evidence="2">Leaves</tissue>
    </source>
</reference>
<accession>G7JNB9</accession>
<dbReference type="PaxDb" id="3880-AES88549"/>
<evidence type="ECO:0000313" key="4">
    <source>
        <dbReference type="Proteomes" id="UP000002051"/>
    </source>
</evidence>
<reference evidence="1 4" key="1">
    <citation type="journal article" date="2011" name="Nature">
        <title>The Medicago genome provides insight into the evolution of rhizobial symbioses.</title>
        <authorList>
            <person name="Young N.D."/>
            <person name="Debelle F."/>
            <person name="Oldroyd G.E."/>
            <person name="Geurts R."/>
            <person name="Cannon S.B."/>
            <person name="Udvardi M.K."/>
            <person name="Benedito V.A."/>
            <person name="Mayer K.F."/>
            <person name="Gouzy J."/>
            <person name="Schoof H."/>
            <person name="Van de Peer Y."/>
            <person name="Proost S."/>
            <person name="Cook D.R."/>
            <person name="Meyers B.C."/>
            <person name="Spannagl M."/>
            <person name="Cheung F."/>
            <person name="De Mita S."/>
            <person name="Krishnakumar V."/>
            <person name="Gundlach H."/>
            <person name="Zhou S."/>
            <person name="Mudge J."/>
            <person name="Bharti A.K."/>
            <person name="Murray J.D."/>
            <person name="Naoumkina M.A."/>
            <person name="Rosen B."/>
            <person name="Silverstein K.A."/>
            <person name="Tang H."/>
            <person name="Rombauts S."/>
            <person name="Zhao P.X."/>
            <person name="Zhou P."/>
            <person name="Barbe V."/>
            <person name="Bardou P."/>
            <person name="Bechner M."/>
            <person name="Bellec A."/>
            <person name="Berger A."/>
            <person name="Berges H."/>
            <person name="Bidwell S."/>
            <person name="Bisseling T."/>
            <person name="Choisne N."/>
            <person name="Couloux A."/>
            <person name="Denny R."/>
            <person name="Deshpande S."/>
            <person name="Dai X."/>
            <person name="Doyle J.J."/>
            <person name="Dudez A.M."/>
            <person name="Farmer A.D."/>
            <person name="Fouteau S."/>
            <person name="Franken C."/>
            <person name="Gibelin C."/>
            <person name="Gish J."/>
            <person name="Goldstein S."/>
            <person name="Gonzalez A.J."/>
            <person name="Green P.J."/>
            <person name="Hallab A."/>
            <person name="Hartog M."/>
            <person name="Hua A."/>
            <person name="Humphray S.J."/>
            <person name="Jeong D.H."/>
            <person name="Jing Y."/>
            <person name="Jocker A."/>
            <person name="Kenton S.M."/>
            <person name="Kim D.J."/>
            <person name="Klee K."/>
            <person name="Lai H."/>
            <person name="Lang C."/>
            <person name="Lin S."/>
            <person name="Macmil S.L."/>
            <person name="Magdelenat G."/>
            <person name="Matthews L."/>
            <person name="McCorrison J."/>
            <person name="Monaghan E.L."/>
            <person name="Mun J.H."/>
            <person name="Najar F.Z."/>
            <person name="Nicholson C."/>
            <person name="Noirot C."/>
            <person name="O'Bleness M."/>
            <person name="Paule C.R."/>
            <person name="Poulain J."/>
            <person name="Prion F."/>
            <person name="Qin B."/>
            <person name="Qu C."/>
            <person name="Retzel E.F."/>
            <person name="Riddle C."/>
            <person name="Sallet E."/>
            <person name="Samain S."/>
            <person name="Samson N."/>
            <person name="Sanders I."/>
            <person name="Saurat O."/>
            <person name="Scarpelli C."/>
            <person name="Schiex T."/>
            <person name="Segurens B."/>
            <person name="Severin A.J."/>
            <person name="Sherrier D.J."/>
            <person name="Shi R."/>
            <person name="Sims S."/>
            <person name="Singer S.R."/>
            <person name="Sinharoy S."/>
            <person name="Sterck L."/>
            <person name="Viollet A."/>
            <person name="Wang B.B."/>
            <person name="Wang K."/>
            <person name="Wang M."/>
            <person name="Wang X."/>
            <person name="Warfsmann J."/>
            <person name="Weissenbach J."/>
            <person name="White D.D."/>
            <person name="White J.D."/>
            <person name="Wiley G.B."/>
            <person name="Wincker P."/>
            <person name="Xing Y."/>
            <person name="Yang L."/>
            <person name="Yao Z."/>
            <person name="Ying F."/>
            <person name="Zhai J."/>
            <person name="Zhou L."/>
            <person name="Zuber A."/>
            <person name="Denarie J."/>
            <person name="Dixon R.A."/>
            <person name="May G.D."/>
            <person name="Schwartz D.C."/>
            <person name="Rogers J."/>
            <person name="Quetier F."/>
            <person name="Town C.D."/>
            <person name="Roe B.A."/>
        </authorList>
    </citation>
    <scope>NUCLEOTIDE SEQUENCE [LARGE SCALE GENOMIC DNA]</scope>
    <source>
        <strain evidence="1">A17</strain>
        <strain evidence="3 4">cv. Jemalong A17</strain>
    </source>
</reference>
<dbReference type="AlphaFoldDB" id="G7JNB9"/>
<protein>
    <submittedName>
        <fullName evidence="1 3">Uncharacterized protein</fullName>
    </submittedName>
</protein>
<sequence length="54" mass="6294">MKYYLKALQKGWFGEFLSCSGSVQRELFHSGSFQRELFPSDSVCTLFRFGGSWF</sequence>
<dbReference type="HOGENOM" id="CLU_3053390_0_0_1"/>
<evidence type="ECO:0000313" key="1">
    <source>
        <dbReference type="EMBL" id="AES88549.1"/>
    </source>
</evidence>